<keyword evidence="6 8" id="KW-0342">GTP-binding</keyword>
<dbReference type="HAMAP" id="MF_00316">
    <property type="entry name" value="MobA"/>
    <property type="match status" value="1"/>
</dbReference>
<dbReference type="GO" id="GO:0005737">
    <property type="term" value="C:cytoplasm"/>
    <property type="evidence" value="ECO:0007669"/>
    <property type="project" value="UniProtKB-SubCell"/>
</dbReference>
<keyword evidence="2 8" id="KW-0808">Transferase</keyword>
<dbReference type="InterPro" id="IPR025877">
    <property type="entry name" value="MobA-like_NTP_Trfase"/>
</dbReference>
<dbReference type="SUPFAM" id="SSF53448">
    <property type="entry name" value="Nucleotide-diphospho-sugar transferases"/>
    <property type="match status" value="1"/>
</dbReference>
<comment type="catalytic activity">
    <reaction evidence="8">
        <text>Mo-molybdopterin + GTP + H(+) = Mo-molybdopterin guanine dinucleotide + diphosphate</text>
        <dbReference type="Rhea" id="RHEA:34243"/>
        <dbReference type="ChEBI" id="CHEBI:15378"/>
        <dbReference type="ChEBI" id="CHEBI:33019"/>
        <dbReference type="ChEBI" id="CHEBI:37565"/>
        <dbReference type="ChEBI" id="CHEBI:71302"/>
        <dbReference type="ChEBI" id="CHEBI:71310"/>
        <dbReference type="EC" id="2.7.7.77"/>
    </reaction>
</comment>
<dbReference type="EC" id="2.7.7.77" evidence="8"/>
<reference evidence="10 11" key="1">
    <citation type="submission" date="2020-08" db="EMBL/GenBank/DDBJ databases">
        <title>Genomic Encyclopedia of Type Strains, Phase IV (KMG-IV): sequencing the most valuable type-strain genomes for metagenomic binning, comparative biology and taxonomic classification.</title>
        <authorList>
            <person name="Goeker M."/>
        </authorList>
    </citation>
    <scope>NUCLEOTIDE SEQUENCE [LARGE SCALE GENOMIC DNA]</scope>
    <source>
        <strain evidence="10 11">DSM 26575</strain>
    </source>
</reference>
<proteinExistence type="inferred from homology"/>
<protein>
    <recommendedName>
        <fullName evidence="8">Molybdenum cofactor guanylyltransferase</fullName>
        <shortName evidence="8">MoCo guanylyltransferase</shortName>
        <ecNumber evidence="8">2.7.7.77</ecNumber>
    </recommendedName>
    <alternativeName>
        <fullName evidence="8">GTP:molybdopterin guanylyltransferase</fullName>
    </alternativeName>
    <alternativeName>
        <fullName evidence="8">Mo-MPT guanylyltransferase</fullName>
    </alternativeName>
    <alternativeName>
        <fullName evidence="8">Molybdopterin guanylyltransferase</fullName>
    </alternativeName>
    <alternativeName>
        <fullName evidence="8">Molybdopterin-guanine dinucleotide synthase</fullName>
        <shortName evidence="8">MGD synthase</shortName>
    </alternativeName>
</protein>
<evidence type="ECO:0000256" key="6">
    <source>
        <dbReference type="ARBA" id="ARBA00023134"/>
    </source>
</evidence>
<dbReference type="EMBL" id="JACIDW010000002">
    <property type="protein sequence ID" value="MBB3963173.1"/>
    <property type="molecule type" value="Genomic_DNA"/>
</dbReference>
<feature type="binding site" evidence="8">
    <location>
        <position position="110"/>
    </location>
    <ligand>
        <name>Mg(2+)</name>
        <dbReference type="ChEBI" id="CHEBI:18420"/>
    </ligand>
</feature>
<comment type="similarity">
    <text evidence="8">Belongs to the MobA family.</text>
</comment>
<dbReference type="GO" id="GO:0061603">
    <property type="term" value="F:molybdenum cofactor guanylyltransferase activity"/>
    <property type="evidence" value="ECO:0007669"/>
    <property type="project" value="UniProtKB-EC"/>
</dbReference>
<dbReference type="GO" id="GO:1902758">
    <property type="term" value="P:bis(molybdopterin guanine dinucleotide)molybdenum biosynthetic process"/>
    <property type="evidence" value="ECO:0007669"/>
    <property type="project" value="TreeGrafter"/>
</dbReference>
<evidence type="ECO:0000256" key="3">
    <source>
        <dbReference type="ARBA" id="ARBA00022723"/>
    </source>
</evidence>
<evidence type="ECO:0000256" key="7">
    <source>
        <dbReference type="ARBA" id="ARBA00023150"/>
    </source>
</evidence>
<comment type="caution">
    <text evidence="10">The sequence shown here is derived from an EMBL/GenBank/DDBJ whole genome shotgun (WGS) entry which is preliminary data.</text>
</comment>
<evidence type="ECO:0000259" key="9">
    <source>
        <dbReference type="Pfam" id="PF12804"/>
    </source>
</evidence>
<evidence type="ECO:0000256" key="8">
    <source>
        <dbReference type="HAMAP-Rule" id="MF_00316"/>
    </source>
</evidence>
<evidence type="ECO:0000256" key="5">
    <source>
        <dbReference type="ARBA" id="ARBA00022842"/>
    </source>
</evidence>
<keyword evidence="4 8" id="KW-0547">Nucleotide-binding</keyword>
<comment type="subcellular location">
    <subcellularLocation>
        <location evidence="8">Cytoplasm</location>
    </subcellularLocation>
</comment>
<evidence type="ECO:0000256" key="1">
    <source>
        <dbReference type="ARBA" id="ARBA00022490"/>
    </source>
</evidence>
<dbReference type="CDD" id="cd02503">
    <property type="entry name" value="MobA"/>
    <property type="match status" value="1"/>
</dbReference>
<dbReference type="Pfam" id="PF12804">
    <property type="entry name" value="NTP_transf_3"/>
    <property type="match status" value="1"/>
</dbReference>
<evidence type="ECO:0000313" key="11">
    <source>
        <dbReference type="Proteomes" id="UP000582090"/>
    </source>
</evidence>
<dbReference type="NCBIfam" id="TIGR02665">
    <property type="entry name" value="molyb_mobA"/>
    <property type="match status" value="1"/>
</dbReference>
<dbReference type="InterPro" id="IPR013482">
    <property type="entry name" value="Molybde_CF_guanTrfase"/>
</dbReference>
<dbReference type="InterPro" id="IPR029044">
    <property type="entry name" value="Nucleotide-diphossugar_trans"/>
</dbReference>
<keyword evidence="1 8" id="KW-0963">Cytoplasm</keyword>
<comment type="domain">
    <text evidence="8">The N-terminal domain determines nucleotide recognition and specific binding, while the C-terminal domain determines the specific binding to the target protein.</text>
</comment>
<dbReference type="Proteomes" id="UP000582090">
    <property type="component" value="Unassembled WGS sequence"/>
</dbReference>
<feature type="binding site" evidence="8">
    <location>
        <begin position="21"/>
        <end position="23"/>
    </location>
    <ligand>
        <name>GTP</name>
        <dbReference type="ChEBI" id="CHEBI:37565"/>
    </ligand>
</feature>
<dbReference type="PANTHER" id="PTHR19136">
    <property type="entry name" value="MOLYBDENUM COFACTOR GUANYLYLTRANSFERASE"/>
    <property type="match status" value="1"/>
</dbReference>
<evidence type="ECO:0000256" key="2">
    <source>
        <dbReference type="ARBA" id="ARBA00022679"/>
    </source>
</evidence>
<feature type="binding site" evidence="8">
    <location>
        <position position="110"/>
    </location>
    <ligand>
        <name>GTP</name>
        <dbReference type="ChEBI" id="CHEBI:37565"/>
    </ligand>
</feature>
<keyword evidence="5 8" id="KW-0460">Magnesium</keyword>
<evidence type="ECO:0000256" key="4">
    <source>
        <dbReference type="ARBA" id="ARBA00022741"/>
    </source>
</evidence>
<feature type="domain" description="MobA-like NTP transferase" evidence="9">
    <location>
        <begin position="18"/>
        <end position="175"/>
    </location>
</feature>
<dbReference type="PANTHER" id="PTHR19136:SF81">
    <property type="entry name" value="MOLYBDENUM COFACTOR GUANYLYLTRANSFERASE"/>
    <property type="match status" value="1"/>
</dbReference>
<comment type="function">
    <text evidence="8">Transfers a GMP moiety from GTP to Mo-molybdopterin (Mo-MPT) cofactor (Moco or molybdenum cofactor) to form Mo-molybdopterin guanine dinucleotide (Mo-MGD) cofactor.</text>
</comment>
<dbReference type="Gene3D" id="3.90.550.10">
    <property type="entry name" value="Spore Coat Polysaccharide Biosynthesis Protein SpsA, Chain A"/>
    <property type="match status" value="1"/>
</dbReference>
<keyword evidence="10" id="KW-0548">Nucleotidyltransferase</keyword>
<comment type="subunit">
    <text evidence="8">Monomer.</text>
</comment>
<gene>
    <name evidence="8" type="primary">mobA</name>
    <name evidence="10" type="ORF">GGQ67_000798</name>
</gene>
<sequence>MVNPTASGFTLERSNIPGVVLAGGRSSRMGRDKAGVALSGRTLLDRVIEQLSQQVISVAVNADTVPDRCDRPFIPDIIPGKAGPMAGIHAAMAHGARLPRVTHVVTVSVDSPFFPHDLVDWLAAAIDTPAKIAIATSEGRSHPVFGLWPVALANDLESWIATDEKRSVRDFLLRHDVAEVAFPLRPTRASLLDPFFNVNTPDDLAEAERWMKVLT</sequence>
<feature type="binding site" evidence="8">
    <location>
        <position position="61"/>
    </location>
    <ligand>
        <name>GTP</name>
        <dbReference type="ChEBI" id="CHEBI:37565"/>
    </ligand>
</feature>
<dbReference type="GO" id="GO:0046872">
    <property type="term" value="F:metal ion binding"/>
    <property type="evidence" value="ECO:0007669"/>
    <property type="project" value="UniProtKB-KW"/>
</dbReference>
<feature type="binding site" evidence="8">
    <location>
        <position position="33"/>
    </location>
    <ligand>
        <name>GTP</name>
        <dbReference type="ChEBI" id="CHEBI:37565"/>
    </ligand>
</feature>
<dbReference type="AlphaFoldDB" id="A0A7W6G940"/>
<name>A0A7W6G940_9HYPH</name>
<comment type="cofactor">
    <cofactor evidence="8">
        <name>Mg(2+)</name>
        <dbReference type="ChEBI" id="CHEBI:18420"/>
    </cofactor>
</comment>
<keyword evidence="11" id="KW-1185">Reference proteome</keyword>
<dbReference type="GO" id="GO:0005525">
    <property type="term" value="F:GTP binding"/>
    <property type="evidence" value="ECO:0007669"/>
    <property type="project" value="UniProtKB-UniRule"/>
</dbReference>
<keyword evidence="7 8" id="KW-0501">Molybdenum cofactor biosynthesis</keyword>
<dbReference type="RefSeq" id="WP_183898905.1">
    <property type="nucleotide sequence ID" value="NZ_JACIDW010000002.1"/>
</dbReference>
<organism evidence="10 11">
    <name type="scientific">Rhizobium metallidurans</name>
    <dbReference type="NCBI Taxonomy" id="1265931"/>
    <lineage>
        <taxon>Bacteria</taxon>
        <taxon>Pseudomonadati</taxon>
        <taxon>Pseudomonadota</taxon>
        <taxon>Alphaproteobacteria</taxon>
        <taxon>Hyphomicrobiales</taxon>
        <taxon>Rhizobiaceae</taxon>
        <taxon>Rhizobium/Agrobacterium group</taxon>
        <taxon>Rhizobium</taxon>
    </lineage>
</organism>
<accession>A0A7W6G940</accession>
<evidence type="ECO:0000313" key="10">
    <source>
        <dbReference type="EMBL" id="MBB3963173.1"/>
    </source>
</evidence>
<keyword evidence="3 8" id="KW-0479">Metal-binding</keyword>
<feature type="binding site" evidence="8">
    <location>
        <position position="76"/>
    </location>
    <ligand>
        <name>GTP</name>
        <dbReference type="ChEBI" id="CHEBI:37565"/>
    </ligand>
</feature>